<dbReference type="GO" id="GO:0003677">
    <property type="term" value="F:DNA binding"/>
    <property type="evidence" value="ECO:0007669"/>
    <property type="project" value="UniProtKB-KW"/>
</dbReference>
<feature type="compositionally biased region" description="Basic and acidic residues" evidence="5">
    <location>
        <begin position="196"/>
        <end position="207"/>
    </location>
</feature>
<dbReference type="Proteomes" id="UP000008022">
    <property type="component" value="Unassembled WGS sequence"/>
</dbReference>
<protein>
    <recommendedName>
        <fullName evidence="6">NAC domain-containing protein</fullName>
    </recommendedName>
</protein>
<evidence type="ECO:0000259" key="6">
    <source>
        <dbReference type="PROSITE" id="PS51005"/>
    </source>
</evidence>
<dbReference type="Pfam" id="PF02365">
    <property type="entry name" value="NAM"/>
    <property type="match status" value="1"/>
</dbReference>
<keyword evidence="8" id="KW-1185">Reference proteome</keyword>
<dbReference type="GO" id="GO:0006355">
    <property type="term" value="P:regulation of DNA-templated transcription"/>
    <property type="evidence" value="ECO:0007669"/>
    <property type="project" value="InterPro"/>
</dbReference>
<evidence type="ECO:0000256" key="4">
    <source>
        <dbReference type="ARBA" id="ARBA00023242"/>
    </source>
</evidence>
<feature type="compositionally biased region" description="Basic residues" evidence="5">
    <location>
        <begin position="208"/>
        <end position="217"/>
    </location>
</feature>
<evidence type="ECO:0000256" key="3">
    <source>
        <dbReference type="ARBA" id="ARBA00023163"/>
    </source>
</evidence>
<dbReference type="PANTHER" id="PTHR31719:SF94">
    <property type="entry name" value="PROTEIN ATAF2"/>
    <property type="match status" value="1"/>
</dbReference>
<reference evidence="8" key="1">
    <citation type="submission" date="2013-06" db="EMBL/GenBank/DDBJ databases">
        <authorList>
            <person name="Zhao Q."/>
        </authorList>
    </citation>
    <scope>NUCLEOTIDE SEQUENCE</scope>
    <source>
        <strain evidence="8">cv. W1943</strain>
    </source>
</reference>
<proteinExistence type="predicted"/>
<dbReference type="EnsemblPlants" id="ORUFI11G02830.1">
    <property type="protein sequence ID" value="ORUFI11G02830.1"/>
    <property type="gene ID" value="ORUFI11G02830"/>
</dbReference>
<dbReference type="PROSITE" id="PS51005">
    <property type="entry name" value="NAC"/>
    <property type="match status" value="1"/>
</dbReference>
<dbReference type="SUPFAM" id="SSF101941">
    <property type="entry name" value="NAC domain"/>
    <property type="match status" value="1"/>
</dbReference>
<evidence type="ECO:0000256" key="5">
    <source>
        <dbReference type="SAM" id="MobiDB-lite"/>
    </source>
</evidence>
<dbReference type="HOGENOM" id="CLU_049098_0_0_1"/>
<dbReference type="eggNOG" id="ENOG502R6WF">
    <property type="taxonomic scope" value="Eukaryota"/>
</dbReference>
<organism evidence="7 8">
    <name type="scientific">Oryza rufipogon</name>
    <name type="common">Brownbeard rice</name>
    <name type="synonym">Asian wild rice</name>
    <dbReference type="NCBI Taxonomy" id="4529"/>
    <lineage>
        <taxon>Eukaryota</taxon>
        <taxon>Viridiplantae</taxon>
        <taxon>Streptophyta</taxon>
        <taxon>Embryophyta</taxon>
        <taxon>Tracheophyta</taxon>
        <taxon>Spermatophyta</taxon>
        <taxon>Magnoliopsida</taxon>
        <taxon>Liliopsida</taxon>
        <taxon>Poales</taxon>
        <taxon>Poaceae</taxon>
        <taxon>BOP clade</taxon>
        <taxon>Oryzoideae</taxon>
        <taxon>Oryzeae</taxon>
        <taxon>Oryzinae</taxon>
        <taxon>Oryza</taxon>
    </lineage>
</organism>
<feature type="region of interest" description="Disordered" evidence="5">
    <location>
        <begin position="196"/>
        <end position="243"/>
    </location>
</feature>
<dbReference type="OMA" id="DIAHSMH"/>
<evidence type="ECO:0000256" key="2">
    <source>
        <dbReference type="ARBA" id="ARBA00023125"/>
    </source>
</evidence>
<reference evidence="7" key="2">
    <citation type="submission" date="2015-06" db="UniProtKB">
        <authorList>
            <consortium name="EnsemblPlants"/>
        </authorList>
    </citation>
    <scope>IDENTIFICATION</scope>
</reference>
<dbReference type="Gramene" id="ORUFI11G02830.1">
    <property type="protein sequence ID" value="ORUFI11G02830.1"/>
    <property type="gene ID" value="ORUFI11G02830"/>
</dbReference>
<feature type="compositionally biased region" description="Polar residues" evidence="5">
    <location>
        <begin position="218"/>
        <end position="235"/>
    </location>
</feature>
<keyword evidence="4" id="KW-0539">Nucleus</keyword>
<accession>A0A0E0R451</accession>
<keyword evidence="2" id="KW-0238">DNA-binding</keyword>
<evidence type="ECO:0000313" key="7">
    <source>
        <dbReference type="EnsemblPlants" id="ORUFI11G02830.1"/>
    </source>
</evidence>
<evidence type="ECO:0000256" key="1">
    <source>
        <dbReference type="ARBA" id="ARBA00023015"/>
    </source>
</evidence>
<dbReference type="Gene3D" id="2.170.150.80">
    <property type="entry name" value="NAC domain"/>
    <property type="match status" value="1"/>
</dbReference>
<feature type="domain" description="NAC" evidence="6">
    <location>
        <begin position="37"/>
        <end position="189"/>
    </location>
</feature>
<dbReference type="InterPro" id="IPR036093">
    <property type="entry name" value="NAC_dom_sf"/>
</dbReference>
<keyword evidence="3" id="KW-0804">Transcription</keyword>
<dbReference type="STRING" id="4529.A0A0E0R451"/>
<dbReference type="InterPro" id="IPR003441">
    <property type="entry name" value="NAC-dom"/>
</dbReference>
<keyword evidence="1" id="KW-0805">Transcription regulation</keyword>
<evidence type="ECO:0000313" key="8">
    <source>
        <dbReference type="Proteomes" id="UP000008022"/>
    </source>
</evidence>
<sequence>MNPTIENGGSGGDGSAAAAAAEGSAIWKSELVPQLQLPPGYHFVPTDEELVDFYLRGKIEGRDPPRRFISEENIMRYDPQKLIEKYKGYGEDRWYFFMVREPSKTKKKDEPNRKVVVDGVEEGSWSATGSVVQIHSTKETNRKAIIGSKRVLTYKSARSAENDMWSMHEYVLAGKSQMGQYVLCAIQLKQTYEREEKAREEQKNDNKRNKKAARRKNMQQQPTACQAQDEQQETAPTPGEETIVDPDQFMDIAHSMHMMFGGVDQDAPPFMPSLIAPCNNDDGMLQLQPLQLQNPNPAMLYSNQLEPSYIGDQSMFTPCCCDRNCISCRQLQFYQQQQAEDGSVAFGEADLYQQHDRALGNTGVYPDNVWVDGNMADYAQRQIYNDQDNGGVLMQGPEDSATFPDNFLMLDEMAAGSDDASGFDYEVDQSMAVVPHVADQTVDDIMSVTYWLRSWAQLLKCDEEIKSVKAACRNLESMV</sequence>
<dbReference type="PANTHER" id="PTHR31719">
    <property type="entry name" value="NAC TRANSCRIPTION FACTOR 56"/>
    <property type="match status" value="1"/>
</dbReference>
<name>A0A0E0R451_ORYRU</name>
<dbReference type="AlphaFoldDB" id="A0A0E0R451"/>